<reference evidence="7 8" key="1">
    <citation type="submission" date="2019-02" db="EMBL/GenBank/DDBJ databases">
        <title>Deep-cultivation of Planctomycetes and their phenomic and genomic characterization uncovers novel biology.</title>
        <authorList>
            <person name="Wiegand S."/>
            <person name="Jogler M."/>
            <person name="Boedeker C."/>
            <person name="Pinto D."/>
            <person name="Vollmers J."/>
            <person name="Rivas-Marin E."/>
            <person name="Kohn T."/>
            <person name="Peeters S.H."/>
            <person name="Heuer A."/>
            <person name="Rast P."/>
            <person name="Oberbeckmann S."/>
            <person name="Bunk B."/>
            <person name="Jeske O."/>
            <person name="Meyerdierks A."/>
            <person name="Storesund J.E."/>
            <person name="Kallscheuer N."/>
            <person name="Luecker S."/>
            <person name="Lage O.M."/>
            <person name="Pohl T."/>
            <person name="Merkel B.J."/>
            <person name="Hornburger P."/>
            <person name="Mueller R.-W."/>
            <person name="Bruemmer F."/>
            <person name="Labrenz M."/>
            <person name="Spormann A.M."/>
            <person name="Op Den Camp H."/>
            <person name="Overmann J."/>
            <person name="Amann R."/>
            <person name="Jetten M.S.M."/>
            <person name="Mascher T."/>
            <person name="Medema M.H."/>
            <person name="Devos D.P."/>
            <person name="Kaster A.-K."/>
            <person name="Ovreas L."/>
            <person name="Rohde M."/>
            <person name="Galperin M.Y."/>
            <person name="Jogler C."/>
        </authorList>
    </citation>
    <scope>NUCLEOTIDE SEQUENCE [LARGE SCALE GENOMIC DNA]</scope>
    <source>
        <strain evidence="7 8">Pla100</strain>
    </source>
</reference>
<dbReference type="InterPro" id="IPR050833">
    <property type="entry name" value="Poly_Biosynth_Transport"/>
</dbReference>
<dbReference type="AlphaFoldDB" id="A0A5C6A2J7"/>
<dbReference type="InterPro" id="IPR002797">
    <property type="entry name" value="Polysacc_synth"/>
</dbReference>
<feature type="transmembrane region" description="Helical" evidence="6">
    <location>
        <begin position="448"/>
        <end position="469"/>
    </location>
</feature>
<evidence type="ECO:0000256" key="4">
    <source>
        <dbReference type="ARBA" id="ARBA00022989"/>
    </source>
</evidence>
<dbReference type="GO" id="GO:0005886">
    <property type="term" value="C:plasma membrane"/>
    <property type="evidence" value="ECO:0007669"/>
    <property type="project" value="UniProtKB-SubCell"/>
</dbReference>
<keyword evidence="5 6" id="KW-0472">Membrane</keyword>
<feature type="transmembrane region" description="Helical" evidence="6">
    <location>
        <begin position="89"/>
        <end position="116"/>
    </location>
</feature>
<feature type="transmembrane region" description="Helical" evidence="6">
    <location>
        <begin position="122"/>
        <end position="139"/>
    </location>
</feature>
<evidence type="ECO:0000313" key="7">
    <source>
        <dbReference type="EMBL" id="TWT93635.1"/>
    </source>
</evidence>
<keyword evidence="3 6" id="KW-0812">Transmembrane</keyword>
<dbReference type="Proteomes" id="UP000316213">
    <property type="component" value="Unassembled WGS sequence"/>
</dbReference>
<evidence type="ECO:0000256" key="6">
    <source>
        <dbReference type="SAM" id="Phobius"/>
    </source>
</evidence>
<dbReference type="PANTHER" id="PTHR30250:SF11">
    <property type="entry name" value="O-ANTIGEN TRANSPORTER-RELATED"/>
    <property type="match status" value="1"/>
</dbReference>
<feature type="transmembrane region" description="Helical" evidence="6">
    <location>
        <begin position="43"/>
        <end position="69"/>
    </location>
</feature>
<evidence type="ECO:0000256" key="1">
    <source>
        <dbReference type="ARBA" id="ARBA00004651"/>
    </source>
</evidence>
<dbReference type="Pfam" id="PF01943">
    <property type="entry name" value="Polysacc_synt"/>
    <property type="match status" value="1"/>
</dbReference>
<comment type="caution">
    <text evidence="7">The sequence shown here is derived from an EMBL/GenBank/DDBJ whole genome shotgun (WGS) entry which is preliminary data.</text>
</comment>
<feature type="transmembrane region" description="Helical" evidence="6">
    <location>
        <begin position="366"/>
        <end position="386"/>
    </location>
</feature>
<dbReference type="EMBL" id="SJPM01000009">
    <property type="protein sequence ID" value="TWT93635.1"/>
    <property type="molecule type" value="Genomic_DNA"/>
</dbReference>
<evidence type="ECO:0000256" key="3">
    <source>
        <dbReference type="ARBA" id="ARBA00022692"/>
    </source>
</evidence>
<comment type="subcellular location">
    <subcellularLocation>
        <location evidence="1">Cell membrane</location>
        <topology evidence="1">Multi-pass membrane protein</topology>
    </subcellularLocation>
</comment>
<feature type="transmembrane region" description="Helical" evidence="6">
    <location>
        <begin position="182"/>
        <end position="203"/>
    </location>
</feature>
<gene>
    <name evidence="7" type="ORF">Pla100_41530</name>
</gene>
<feature type="transmembrane region" description="Helical" evidence="6">
    <location>
        <begin position="330"/>
        <end position="354"/>
    </location>
</feature>
<dbReference type="OrthoDB" id="5906224at2"/>
<keyword evidence="8" id="KW-1185">Reference proteome</keyword>
<protein>
    <submittedName>
        <fullName evidence="7">Colanic acid exporter</fullName>
    </submittedName>
</protein>
<dbReference type="PANTHER" id="PTHR30250">
    <property type="entry name" value="PST FAMILY PREDICTED COLANIC ACID TRANSPORTER"/>
    <property type="match status" value="1"/>
</dbReference>
<keyword evidence="4 6" id="KW-1133">Transmembrane helix</keyword>
<feature type="transmembrane region" description="Helical" evidence="6">
    <location>
        <begin position="234"/>
        <end position="259"/>
    </location>
</feature>
<organism evidence="7 8">
    <name type="scientific">Neorhodopirellula pilleata</name>
    <dbReference type="NCBI Taxonomy" id="2714738"/>
    <lineage>
        <taxon>Bacteria</taxon>
        <taxon>Pseudomonadati</taxon>
        <taxon>Planctomycetota</taxon>
        <taxon>Planctomycetia</taxon>
        <taxon>Pirellulales</taxon>
        <taxon>Pirellulaceae</taxon>
        <taxon>Neorhodopirellula</taxon>
    </lineage>
</organism>
<evidence type="ECO:0000256" key="5">
    <source>
        <dbReference type="ARBA" id="ARBA00023136"/>
    </source>
</evidence>
<name>A0A5C6A2J7_9BACT</name>
<feature type="transmembrane region" description="Helical" evidence="6">
    <location>
        <begin position="151"/>
        <end position="170"/>
    </location>
</feature>
<evidence type="ECO:0000256" key="2">
    <source>
        <dbReference type="ARBA" id="ARBA00022475"/>
    </source>
</evidence>
<keyword evidence="2" id="KW-1003">Cell membrane</keyword>
<accession>A0A5C6A2J7</accession>
<feature type="transmembrane region" description="Helical" evidence="6">
    <location>
        <begin position="296"/>
        <end position="318"/>
    </location>
</feature>
<feature type="transmembrane region" description="Helical" evidence="6">
    <location>
        <begin position="265"/>
        <end position="284"/>
    </location>
</feature>
<proteinExistence type="predicted"/>
<feature type="transmembrane region" description="Helical" evidence="6">
    <location>
        <begin position="12"/>
        <end position="31"/>
    </location>
</feature>
<sequence>MNGEFKSKLLRGSTFSMAGTVLMLAVHFLSMKILAERMPVEEFGLFVIVQVISQGLVVVSGMGMALTLVKNISGDADRSQQDEIVTSVVLVRSLLLVLLTILVASVGGPVLAYLFGADLAEFVLFLPAMFGLAIFRETLFNILQGRQQFHWYAGTKVLSALTRLWAIIWLSHIGRLEVHELVWVEIITSAITVMLLICVSRFTSFFRIRTLRRLTLKQVIGFSVPLFLDDLFSYAYECVAVLLLGALMAPSSVALYAIAMKLPEAATRVLMSLVVVFFPSMSELMDAGRHDEGKRLMNLSLVAFSVGLSFIAITTFFFKEEVILVLFSEQYLVAATALALLMLNFVVTCLNRLMSSTAVAAGQSTVPLRVNVTISVVNVIACLALVPKLGIVGAALAQIVGNSSGQVLYLYLLKKIHLPVDAIEVGKPIGFGLLTVILYELVGYDEYWMRVSAIILYVVVCLVFVPHLARCIGQARSHWSTNNSQPSSTTS</sequence>
<dbReference type="RefSeq" id="WP_146579448.1">
    <property type="nucleotide sequence ID" value="NZ_SJPM01000009.1"/>
</dbReference>
<evidence type="ECO:0000313" key="8">
    <source>
        <dbReference type="Proteomes" id="UP000316213"/>
    </source>
</evidence>